<evidence type="ECO:0000256" key="2">
    <source>
        <dbReference type="SAM" id="SignalP"/>
    </source>
</evidence>
<evidence type="ECO:0000313" key="5">
    <source>
        <dbReference type="Proteomes" id="UP000014541"/>
    </source>
</evidence>
<keyword evidence="5" id="KW-1185">Reference proteome</keyword>
<evidence type="ECO:0000313" key="4">
    <source>
        <dbReference type="EMBL" id="EPF31829.1"/>
    </source>
</evidence>
<dbReference type="InterPro" id="IPR036737">
    <property type="entry name" value="OmpA-like_sf"/>
</dbReference>
<protein>
    <recommendedName>
        <fullName evidence="3">OmpA-like domain-containing protein</fullName>
    </recommendedName>
</protein>
<dbReference type="Pfam" id="PF00691">
    <property type="entry name" value="OmpA"/>
    <property type="match status" value="1"/>
</dbReference>
<dbReference type="GO" id="GO:0016020">
    <property type="term" value="C:membrane"/>
    <property type="evidence" value="ECO:0007669"/>
    <property type="project" value="UniProtKB-UniRule"/>
</dbReference>
<sequence length="166" mass="18456">MNKLKVLLFMLCALPFFSCKSAPKQTAKAEQPKQVAEETEQTVQTAVQAEPAKPETIDYTVYFAPLSYKVDRFTAQKLDGIGEELAARNVKRITVTGHSAKLDSEKDEERIAFKRAVAVAQYFQDTGLFDPDGITVVGMGAKEPAASHNEITDRFKNRRVEIQSAE</sequence>
<dbReference type="PROSITE" id="PS51123">
    <property type="entry name" value="OMPA_2"/>
    <property type="match status" value="1"/>
</dbReference>
<keyword evidence="1" id="KW-0472">Membrane</keyword>
<name>S3L4V1_TREMA</name>
<organism evidence="4 5">
    <name type="scientific">Treponema maltophilum ATCC 51939</name>
    <dbReference type="NCBI Taxonomy" id="1125699"/>
    <lineage>
        <taxon>Bacteria</taxon>
        <taxon>Pseudomonadati</taxon>
        <taxon>Spirochaetota</taxon>
        <taxon>Spirochaetia</taxon>
        <taxon>Spirochaetales</taxon>
        <taxon>Treponemataceae</taxon>
        <taxon>Treponema</taxon>
    </lineage>
</organism>
<dbReference type="AlphaFoldDB" id="S3L4V1"/>
<feature type="chain" id="PRO_5004511345" description="OmpA-like domain-containing protein" evidence="2">
    <location>
        <begin position="22"/>
        <end position="166"/>
    </location>
</feature>
<dbReference type="InterPro" id="IPR050330">
    <property type="entry name" value="Bact_OuterMem_StrucFunc"/>
</dbReference>
<accession>S3L4V1</accession>
<dbReference type="PATRIC" id="fig|1125699.3.peg.2204"/>
<dbReference type="Proteomes" id="UP000014541">
    <property type="component" value="Unassembled WGS sequence"/>
</dbReference>
<dbReference type="CDD" id="cd07185">
    <property type="entry name" value="OmpA_C-like"/>
    <property type="match status" value="1"/>
</dbReference>
<dbReference type="PANTHER" id="PTHR30329">
    <property type="entry name" value="STATOR ELEMENT OF FLAGELLAR MOTOR COMPLEX"/>
    <property type="match status" value="1"/>
</dbReference>
<dbReference type="RefSeq" id="WP_016526438.1">
    <property type="nucleotide sequence ID" value="NZ_KE332518.1"/>
</dbReference>
<evidence type="ECO:0000259" key="3">
    <source>
        <dbReference type="PROSITE" id="PS51123"/>
    </source>
</evidence>
<dbReference type="eggNOG" id="COG2885">
    <property type="taxonomic scope" value="Bacteria"/>
</dbReference>
<dbReference type="EMBL" id="ATFF01000006">
    <property type="protein sequence ID" value="EPF31829.1"/>
    <property type="molecule type" value="Genomic_DNA"/>
</dbReference>
<proteinExistence type="predicted"/>
<gene>
    <name evidence="4" type="ORF">HMPREF9194_02184</name>
</gene>
<dbReference type="PANTHER" id="PTHR30329:SF21">
    <property type="entry name" value="LIPOPROTEIN YIAD-RELATED"/>
    <property type="match status" value="1"/>
</dbReference>
<dbReference type="STRING" id="1125699.HMPREF9194_02184"/>
<dbReference type="HOGENOM" id="CLU_1585739_0_0_12"/>
<dbReference type="SUPFAM" id="SSF103088">
    <property type="entry name" value="OmpA-like"/>
    <property type="match status" value="1"/>
</dbReference>
<feature type="domain" description="OmpA-like" evidence="3">
    <location>
        <begin position="50"/>
        <end position="166"/>
    </location>
</feature>
<feature type="signal peptide" evidence="2">
    <location>
        <begin position="1"/>
        <end position="21"/>
    </location>
</feature>
<dbReference type="InterPro" id="IPR006665">
    <property type="entry name" value="OmpA-like"/>
</dbReference>
<comment type="caution">
    <text evidence="4">The sequence shown here is derived from an EMBL/GenBank/DDBJ whole genome shotgun (WGS) entry which is preliminary data.</text>
</comment>
<evidence type="ECO:0000256" key="1">
    <source>
        <dbReference type="PROSITE-ProRule" id="PRU00473"/>
    </source>
</evidence>
<dbReference type="Gene3D" id="3.30.1330.60">
    <property type="entry name" value="OmpA-like domain"/>
    <property type="match status" value="1"/>
</dbReference>
<reference evidence="4 5" key="1">
    <citation type="submission" date="2013-04" db="EMBL/GenBank/DDBJ databases">
        <title>The Genome Sequence of Treponema maltophilum ATCC 51939.</title>
        <authorList>
            <consortium name="The Broad Institute Genomics Platform"/>
            <person name="Earl A."/>
            <person name="Ward D."/>
            <person name="Feldgarden M."/>
            <person name="Gevers D."/>
            <person name="Leonetti C."/>
            <person name="Blanton J.M."/>
            <person name="Dewhirst F.E."/>
            <person name="Izard J."/>
            <person name="Walker B."/>
            <person name="Young S."/>
            <person name="Zeng Q."/>
            <person name="Gargeya S."/>
            <person name="Fitzgerald M."/>
            <person name="Haas B."/>
            <person name="Abouelleil A."/>
            <person name="Allen A.W."/>
            <person name="Alvarado L."/>
            <person name="Arachchi H.M."/>
            <person name="Berlin A.M."/>
            <person name="Chapman S.B."/>
            <person name="Gainer-Dewar J."/>
            <person name="Goldberg J."/>
            <person name="Griggs A."/>
            <person name="Gujja S."/>
            <person name="Hansen M."/>
            <person name="Howarth C."/>
            <person name="Imamovic A."/>
            <person name="Ireland A."/>
            <person name="Larimer J."/>
            <person name="McCowan C."/>
            <person name="Murphy C."/>
            <person name="Pearson M."/>
            <person name="Poon T.W."/>
            <person name="Priest M."/>
            <person name="Roberts A."/>
            <person name="Saif S."/>
            <person name="Shea T."/>
            <person name="Sisk P."/>
            <person name="Sykes S."/>
            <person name="Wortman J."/>
            <person name="Nusbaum C."/>
            <person name="Birren B."/>
        </authorList>
    </citation>
    <scope>NUCLEOTIDE SEQUENCE [LARGE SCALE GENOMIC DNA]</scope>
    <source>
        <strain evidence="4 5">ATCC 51939</strain>
    </source>
</reference>
<keyword evidence="2" id="KW-0732">Signal</keyword>